<dbReference type="InterPro" id="IPR005467">
    <property type="entry name" value="His_kinase_dom"/>
</dbReference>
<keyword evidence="11" id="KW-0378">Hydrolase</keyword>
<dbReference type="Proteomes" id="UP000077037">
    <property type="component" value="Unassembled WGS sequence"/>
</dbReference>
<evidence type="ECO:0000256" key="10">
    <source>
        <dbReference type="ARBA" id="ARBA00022777"/>
    </source>
</evidence>
<evidence type="ECO:0000313" key="24">
    <source>
        <dbReference type="EMBL" id="SAI29068.1"/>
    </source>
</evidence>
<evidence type="ECO:0000259" key="22">
    <source>
        <dbReference type="PROSITE" id="PS50109"/>
    </source>
</evidence>
<dbReference type="InterPro" id="IPR036890">
    <property type="entry name" value="HATPase_C_sf"/>
</dbReference>
<name>A0A157P6H4_9BORD</name>
<evidence type="ECO:0000259" key="23">
    <source>
        <dbReference type="PROSITE" id="PS50885"/>
    </source>
</evidence>
<evidence type="ECO:0000256" key="15">
    <source>
        <dbReference type="ARBA" id="ARBA00023012"/>
    </source>
</evidence>
<sequence>MDIAVIRLGRLPLTVRIPLAVAALFLAIASALISLALHGLSRQFDKQIADMGQVYLDGLSAAVLPAVRADDRGQIAEVLERALDTHVGVVDRTLAVVGNDGQALGLVARYPEVESIPYAATLAAASGGALLSEHADGVWTWRALDQDHPEWGTVIANLDVGDFLRQRRELAIELGLVGLAISLAGAGLGFVLARRLQRPIMLLTQRLREARREQPRQLGPETFAHDPEMADLLAAYNWMAQGVQEREALAGRQARFEREALLGRMSAALAHEIRNPLGGMRTALQTLRQFGDRPQARHESLAFVERGVDALQAVVDASLRTFRPGDGWQPLSAADIEDVRLLVSAQASRKAVSVRVDSAWPLQEAAPLPAAPVRQLLLNLVLNAVAASPDGAVVGVRAHAGLRALAIHVYDQGQGLPEAAQAVLRGQAGAWSQASTDQRLGLGIVRDLLDGLGGGLKLGGGAGTGTRISVWLPYWRTELHS</sequence>
<keyword evidence="10 24" id="KW-0418">Kinase</keyword>
<accession>A0A157P6H4</accession>
<dbReference type="InterPro" id="IPR050980">
    <property type="entry name" value="2C_sensor_his_kinase"/>
</dbReference>
<dbReference type="SUPFAM" id="SSF47384">
    <property type="entry name" value="Homodimeric domain of signal transducing histidine kinase"/>
    <property type="match status" value="1"/>
</dbReference>
<evidence type="ECO:0000256" key="7">
    <source>
        <dbReference type="ARBA" id="ARBA00022553"/>
    </source>
</evidence>
<keyword evidence="17" id="KW-0843">Virulence</keyword>
<dbReference type="InterPro" id="IPR003594">
    <property type="entry name" value="HATPase_dom"/>
</dbReference>
<dbReference type="Gene3D" id="3.30.565.10">
    <property type="entry name" value="Histidine kinase-like ATPase, C-terminal domain"/>
    <property type="match status" value="1"/>
</dbReference>
<dbReference type="GO" id="GO:0005524">
    <property type="term" value="F:ATP binding"/>
    <property type="evidence" value="ECO:0007669"/>
    <property type="project" value="UniProtKB-KW"/>
</dbReference>
<dbReference type="AlphaFoldDB" id="A0A157P6H4"/>
<feature type="transmembrane region" description="Helical" evidence="21">
    <location>
        <begin position="17"/>
        <end position="37"/>
    </location>
</feature>
<evidence type="ECO:0000256" key="5">
    <source>
        <dbReference type="ARBA" id="ARBA00012438"/>
    </source>
</evidence>
<feature type="domain" description="Histidine kinase" evidence="22">
    <location>
        <begin position="268"/>
        <end position="476"/>
    </location>
</feature>
<evidence type="ECO:0000256" key="1">
    <source>
        <dbReference type="ARBA" id="ARBA00000085"/>
    </source>
</evidence>
<evidence type="ECO:0000256" key="17">
    <source>
        <dbReference type="ARBA" id="ARBA00023026"/>
    </source>
</evidence>
<dbReference type="InterPro" id="IPR003660">
    <property type="entry name" value="HAMP_dom"/>
</dbReference>
<keyword evidence="12" id="KW-0067">ATP-binding</keyword>
<evidence type="ECO:0000256" key="8">
    <source>
        <dbReference type="ARBA" id="ARBA00022679"/>
    </source>
</evidence>
<evidence type="ECO:0000256" key="21">
    <source>
        <dbReference type="SAM" id="Phobius"/>
    </source>
</evidence>
<dbReference type="PANTHER" id="PTHR44936">
    <property type="entry name" value="SENSOR PROTEIN CREC"/>
    <property type="match status" value="1"/>
</dbReference>
<evidence type="ECO:0000256" key="19">
    <source>
        <dbReference type="ARBA" id="ARBA00040454"/>
    </source>
</evidence>
<comment type="subcellular location">
    <subcellularLocation>
        <location evidence="4">Cell membrane</location>
        <topology evidence="4">Multi-pass membrane protein</topology>
    </subcellularLocation>
</comment>
<keyword evidence="6" id="KW-1003">Cell membrane</keyword>
<keyword evidence="14" id="KW-0904">Protein phosphatase</keyword>
<feature type="domain" description="HAMP" evidence="23">
    <location>
        <begin position="194"/>
        <end position="248"/>
    </location>
</feature>
<keyword evidence="8 24" id="KW-0808">Transferase</keyword>
<keyword evidence="13" id="KW-0460">Magnesium</keyword>
<keyword evidence="18" id="KW-0464">Manganese</keyword>
<comment type="catalytic activity">
    <reaction evidence="1">
        <text>ATP + protein L-histidine = ADP + protein N-phospho-L-histidine.</text>
        <dbReference type="EC" id="2.7.13.3"/>
    </reaction>
</comment>
<evidence type="ECO:0000256" key="13">
    <source>
        <dbReference type="ARBA" id="ARBA00022842"/>
    </source>
</evidence>
<dbReference type="SUPFAM" id="SSF55874">
    <property type="entry name" value="ATPase domain of HSP90 chaperone/DNA topoisomerase II/histidine kinase"/>
    <property type="match status" value="1"/>
</dbReference>
<comment type="cofactor">
    <cofactor evidence="2">
        <name>Mn(2+)</name>
        <dbReference type="ChEBI" id="CHEBI:29035"/>
    </cofactor>
</comment>
<dbReference type="PRINTS" id="PR00344">
    <property type="entry name" value="BCTRLSENSOR"/>
</dbReference>
<gene>
    <name evidence="24" type="primary">risS_2</name>
    <name evidence="24" type="ORF">SAMEA1982600_02308</name>
</gene>
<keyword evidence="15" id="KW-0902">Two-component regulatory system</keyword>
<evidence type="ECO:0000313" key="25">
    <source>
        <dbReference type="Proteomes" id="UP000077037"/>
    </source>
</evidence>
<evidence type="ECO:0000256" key="6">
    <source>
        <dbReference type="ARBA" id="ARBA00022475"/>
    </source>
</evidence>
<dbReference type="InterPro" id="IPR004358">
    <property type="entry name" value="Sig_transdc_His_kin-like_C"/>
</dbReference>
<dbReference type="GO" id="GO:0005886">
    <property type="term" value="C:plasma membrane"/>
    <property type="evidence" value="ECO:0007669"/>
    <property type="project" value="UniProtKB-SubCell"/>
</dbReference>
<evidence type="ECO:0000256" key="2">
    <source>
        <dbReference type="ARBA" id="ARBA00001936"/>
    </source>
</evidence>
<dbReference type="EMBL" id="FKBS01000014">
    <property type="protein sequence ID" value="SAI29068.1"/>
    <property type="molecule type" value="Genomic_DNA"/>
</dbReference>
<dbReference type="InterPro" id="IPR003661">
    <property type="entry name" value="HisK_dim/P_dom"/>
</dbReference>
<evidence type="ECO:0000256" key="9">
    <source>
        <dbReference type="ARBA" id="ARBA00022741"/>
    </source>
</evidence>
<feature type="transmembrane region" description="Helical" evidence="21">
    <location>
        <begin position="174"/>
        <end position="193"/>
    </location>
</feature>
<organism evidence="24 25">
    <name type="scientific">Bordetella ansorpii</name>
    <dbReference type="NCBI Taxonomy" id="288768"/>
    <lineage>
        <taxon>Bacteria</taxon>
        <taxon>Pseudomonadati</taxon>
        <taxon>Pseudomonadota</taxon>
        <taxon>Betaproteobacteria</taxon>
        <taxon>Burkholderiales</taxon>
        <taxon>Alcaligenaceae</taxon>
        <taxon>Bordetella</taxon>
    </lineage>
</organism>
<proteinExistence type="predicted"/>
<evidence type="ECO:0000256" key="20">
    <source>
        <dbReference type="ARBA" id="ARBA00041776"/>
    </source>
</evidence>
<comment type="cofactor">
    <cofactor evidence="3">
        <name>Mg(2+)</name>
        <dbReference type="ChEBI" id="CHEBI:18420"/>
    </cofactor>
</comment>
<keyword evidence="21" id="KW-0472">Membrane</keyword>
<dbReference type="InterPro" id="IPR036097">
    <property type="entry name" value="HisK_dim/P_sf"/>
</dbReference>
<evidence type="ECO:0000256" key="16">
    <source>
        <dbReference type="ARBA" id="ARBA00023016"/>
    </source>
</evidence>
<dbReference type="SMART" id="SM00388">
    <property type="entry name" value="HisKA"/>
    <property type="match status" value="1"/>
</dbReference>
<protein>
    <recommendedName>
        <fullName evidence="19">Signal transduction histidine-protein kinase/phosphatase MprB</fullName>
        <ecNumber evidence="5">2.7.13.3</ecNumber>
    </recommendedName>
    <alternativeName>
        <fullName evidence="20">Mycobacterial persistence regulator B</fullName>
    </alternativeName>
</protein>
<keyword evidence="9" id="KW-0547">Nucleotide-binding</keyword>
<dbReference type="PROSITE" id="PS50885">
    <property type="entry name" value="HAMP"/>
    <property type="match status" value="1"/>
</dbReference>
<keyword evidence="21" id="KW-1133">Transmembrane helix</keyword>
<dbReference type="GO" id="GO:0004721">
    <property type="term" value="F:phosphoprotein phosphatase activity"/>
    <property type="evidence" value="ECO:0007669"/>
    <property type="project" value="UniProtKB-KW"/>
</dbReference>
<keyword evidence="21" id="KW-0812">Transmembrane</keyword>
<dbReference type="SMART" id="SM00387">
    <property type="entry name" value="HATPase_c"/>
    <property type="match status" value="1"/>
</dbReference>
<dbReference type="Pfam" id="PF02518">
    <property type="entry name" value="HATPase_c"/>
    <property type="match status" value="1"/>
</dbReference>
<evidence type="ECO:0000256" key="14">
    <source>
        <dbReference type="ARBA" id="ARBA00022912"/>
    </source>
</evidence>
<dbReference type="Gene3D" id="1.10.287.130">
    <property type="match status" value="1"/>
</dbReference>
<evidence type="ECO:0000256" key="4">
    <source>
        <dbReference type="ARBA" id="ARBA00004651"/>
    </source>
</evidence>
<reference evidence="24 25" key="1">
    <citation type="submission" date="2016-03" db="EMBL/GenBank/DDBJ databases">
        <authorList>
            <consortium name="Pathogen Informatics"/>
        </authorList>
    </citation>
    <scope>NUCLEOTIDE SEQUENCE [LARGE SCALE GENOMIC DNA]</scope>
    <source>
        <strain evidence="24 25">NCTC13364</strain>
    </source>
</reference>
<keyword evidence="16" id="KW-0346">Stress response</keyword>
<dbReference type="PROSITE" id="PS50109">
    <property type="entry name" value="HIS_KIN"/>
    <property type="match status" value="1"/>
</dbReference>
<dbReference type="GO" id="GO:0000155">
    <property type="term" value="F:phosphorelay sensor kinase activity"/>
    <property type="evidence" value="ECO:0007669"/>
    <property type="project" value="InterPro"/>
</dbReference>
<evidence type="ECO:0000256" key="3">
    <source>
        <dbReference type="ARBA" id="ARBA00001946"/>
    </source>
</evidence>
<evidence type="ECO:0000256" key="11">
    <source>
        <dbReference type="ARBA" id="ARBA00022801"/>
    </source>
</evidence>
<keyword evidence="7" id="KW-0597">Phosphoprotein</keyword>
<evidence type="ECO:0000256" key="18">
    <source>
        <dbReference type="ARBA" id="ARBA00023211"/>
    </source>
</evidence>
<dbReference type="CDD" id="cd00082">
    <property type="entry name" value="HisKA"/>
    <property type="match status" value="1"/>
</dbReference>
<evidence type="ECO:0000256" key="12">
    <source>
        <dbReference type="ARBA" id="ARBA00022840"/>
    </source>
</evidence>
<dbReference type="PANTHER" id="PTHR44936:SF9">
    <property type="entry name" value="SENSOR PROTEIN CREC"/>
    <property type="match status" value="1"/>
</dbReference>
<dbReference type="EC" id="2.7.13.3" evidence="5"/>
<dbReference type="Pfam" id="PF00512">
    <property type="entry name" value="HisKA"/>
    <property type="match status" value="1"/>
</dbReference>